<name>A0ABV7JKH8_9GAMM</name>
<dbReference type="PANTHER" id="PTHR47237">
    <property type="entry name" value="SLL0310 PROTEIN"/>
    <property type="match status" value="1"/>
</dbReference>
<feature type="domain" description="N-acetyltransferase" evidence="1">
    <location>
        <begin position="19"/>
        <end position="158"/>
    </location>
</feature>
<protein>
    <submittedName>
        <fullName evidence="2">GNAT family N-acetyltransferase</fullName>
        <ecNumber evidence="2">2.3.1.-</ecNumber>
    </submittedName>
</protein>
<dbReference type="InterPro" id="IPR041496">
    <property type="entry name" value="YitH/HolE_GNAT"/>
</dbReference>
<proteinExistence type="predicted"/>
<dbReference type="Pfam" id="PF18014">
    <property type="entry name" value="Acetyltransf_18"/>
    <property type="match status" value="1"/>
</dbReference>
<keyword evidence="2" id="KW-0012">Acyltransferase</keyword>
<sequence length="294" mass="32816">MNKDLLITGIKPTEAVNDMIIRTATPEDIIQMIDWAAAEGWNPGLNDAHCYQLADPNGFFVGMIDDQMVACISAVRYQGFGFIGFYMVKPEYRGRGLGMHIWYHAMEYLSGCQIGLDGVVAQRKNYEKSGFRMAHKSIRYAWQHQSIADAVAMKPPADHNEDTLLSYLDDFFPASRHAFNSAWRSQDNAKEFLVSEAGKIKGYGVIRACLEGYKIGPLFASDLATAQCILEQLTIELTDGCQVFLDVPKVNKKAVQLVTQMGAEPVFETVRMYIGGAPRIHVYNTYGITSFEIG</sequence>
<dbReference type="EMBL" id="JBHRTS010000010">
    <property type="protein sequence ID" value="MFC3195837.1"/>
    <property type="molecule type" value="Genomic_DNA"/>
</dbReference>
<dbReference type="GO" id="GO:0016746">
    <property type="term" value="F:acyltransferase activity"/>
    <property type="evidence" value="ECO:0007669"/>
    <property type="project" value="UniProtKB-KW"/>
</dbReference>
<dbReference type="Gene3D" id="3.40.630.30">
    <property type="match status" value="1"/>
</dbReference>
<organism evidence="2 3">
    <name type="scientific">Marinicella sediminis</name>
    <dbReference type="NCBI Taxonomy" id="1792834"/>
    <lineage>
        <taxon>Bacteria</taxon>
        <taxon>Pseudomonadati</taxon>
        <taxon>Pseudomonadota</taxon>
        <taxon>Gammaproteobacteria</taxon>
        <taxon>Lysobacterales</taxon>
        <taxon>Marinicellaceae</taxon>
        <taxon>Marinicella</taxon>
    </lineage>
</organism>
<reference evidence="3" key="1">
    <citation type="journal article" date="2019" name="Int. J. Syst. Evol. Microbiol.">
        <title>The Global Catalogue of Microorganisms (GCM) 10K type strain sequencing project: providing services to taxonomists for standard genome sequencing and annotation.</title>
        <authorList>
            <consortium name="The Broad Institute Genomics Platform"/>
            <consortium name="The Broad Institute Genome Sequencing Center for Infectious Disease"/>
            <person name="Wu L."/>
            <person name="Ma J."/>
        </authorList>
    </citation>
    <scope>NUCLEOTIDE SEQUENCE [LARGE SCALE GENOMIC DNA]</scope>
    <source>
        <strain evidence="3">KCTC 42953</strain>
    </source>
</reference>
<gene>
    <name evidence="2" type="ORF">ACFODZ_16400</name>
</gene>
<dbReference type="Gene3D" id="3.40.630.90">
    <property type="match status" value="1"/>
</dbReference>
<keyword evidence="2" id="KW-0808">Transferase</keyword>
<accession>A0ABV7JKH8</accession>
<evidence type="ECO:0000313" key="2">
    <source>
        <dbReference type="EMBL" id="MFC3195837.1"/>
    </source>
</evidence>
<dbReference type="InterPro" id="IPR052729">
    <property type="entry name" value="Acyl/Acetyltrans_Enzymes"/>
</dbReference>
<dbReference type="RefSeq" id="WP_232781902.1">
    <property type="nucleotide sequence ID" value="NZ_JBHRTS010000010.1"/>
</dbReference>
<dbReference type="PANTHER" id="PTHR47237:SF1">
    <property type="entry name" value="SLL0310 PROTEIN"/>
    <property type="match status" value="1"/>
</dbReference>
<evidence type="ECO:0000259" key="1">
    <source>
        <dbReference type="PROSITE" id="PS51186"/>
    </source>
</evidence>
<dbReference type="InterPro" id="IPR016181">
    <property type="entry name" value="Acyl_CoA_acyltransferase"/>
</dbReference>
<dbReference type="Pfam" id="PF00583">
    <property type="entry name" value="Acetyltransf_1"/>
    <property type="match status" value="1"/>
</dbReference>
<dbReference type="Proteomes" id="UP001595533">
    <property type="component" value="Unassembled WGS sequence"/>
</dbReference>
<evidence type="ECO:0000313" key="3">
    <source>
        <dbReference type="Proteomes" id="UP001595533"/>
    </source>
</evidence>
<dbReference type="SUPFAM" id="SSF55729">
    <property type="entry name" value="Acyl-CoA N-acyltransferases (Nat)"/>
    <property type="match status" value="1"/>
</dbReference>
<dbReference type="EC" id="2.3.1.-" evidence="2"/>
<dbReference type="CDD" id="cd04301">
    <property type="entry name" value="NAT_SF"/>
    <property type="match status" value="1"/>
</dbReference>
<keyword evidence="3" id="KW-1185">Reference proteome</keyword>
<dbReference type="PROSITE" id="PS51186">
    <property type="entry name" value="GNAT"/>
    <property type="match status" value="1"/>
</dbReference>
<comment type="caution">
    <text evidence="2">The sequence shown here is derived from an EMBL/GenBank/DDBJ whole genome shotgun (WGS) entry which is preliminary data.</text>
</comment>
<dbReference type="InterPro" id="IPR000182">
    <property type="entry name" value="GNAT_dom"/>
</dbReference>